<dbReference type="RefSeq" id="XP_064854326.1">
    <property type="nucleotide sequence ID" value="XM_064998254.1"/>
</dbReference>
<accession>A0AAV5QQW2</accession>
<sequence>MPNLPSSAPSILYIQCCICFLEHNTNPESFQCSCGHRAYQCPTCQQISFKTQGHIELQNLSQRSMSMRRNKK</sequence>
<protein>
    <submittedName>
        <fullName evidence="1">Uncharacterized protein</fullName>
    </submittedName>
</protein>
<keyword evidence="2" id="KW-1185">Reference proteome</keyword>
<reference evidence="1 2" key="1">
    <citation type="journal article" date="2023" name="Elife">
        <title>Identification of key yeast species and microbe-microbe interactions impacting larval growth of Drosophila in the wild.</title>
        <authorList>
            <person name="Mure A."/>
            <person name="Sugiura Y."/>
            <person name="Maeda R."/>
            <person name="Honda K."/>
            <person name="Sakurai N."/>
            <person name="Takahashi Y."/>
            <person name="Watada M."/>
            <person name="Katoh T."/>
            <person name="Gotoh A."/>
            <person name="Gotoh Y."/>
            <person name="Taniguchi I."/>
            <person name="Nakamura K."/>
            <person name="Hayashi T."/>
            <person name="Katayama T."/>
            <person name="Uemura T."/>
            <person name="Hattori Y."/>
        </authorList>
    </citation>
    <scope>NUCLEOTIDE SEQUENCE [LARGE SCALE GENOMIC DNA]</scope>
    <source>
        <strain evidence="1 2">SC-9</strain>
    </source>
</reference>
<gene>
    <name evidence="1" type="ORF">DASC09_046550</name>
</gene>
<evidence type="ECO:0000313" key="2">
    <source>
        <dbReference type="Proteomes" id="UP001360560"/>
    </source>
</evidence>
<dbReference type="Proteomes" id="UP001360560">
    <property type="component" value="Unassembled WGS sequence"/>
</dbReference>
<comment type="caution">
    <text evidence="1">The sequence shown here is derived from an EMBL/GenBank/DDBJ whole genome shotgun (WGS) entry which is preliminary data.</text>
</comment>
<organism evidence="1 2">
    <name type="scientific">Saccharomycopsis crataegensis</name>
    <dbReference type="NCBI Taxonomy" id="43959"/>
    <lineage>
        <taxon>Eukaryota</taxon>
        <taxon>Fungi</taxon>
        <taxon>Dikarya</taxon>
        <taxon>Ascomycota</taxon>
        <taxon>Saccharomycotina</taxon>
        <taxon>Saccharomycetes</taxon>
        <taxon>Saccharomycopsidaceae</taxon>
        <taxon>Saccharomycopsis</taxon>
    </lineage>
</organism>
<dbReference type="AlphaFoldDB" id="A0AAV5QQW2"/>
<proteinExistence type="predicted"/>
<evidence type="ECO:0000313" key="1">
    <source>
        <dbReference type="EMBL" id="GMM37330.1"/>
    </source>
</evidence>
<dbReference type="EMBL" id="BTFZ01000011">
    <property type="protein sequence ID" value="GMM37330.1"/>
    <property type="molecule type" value="Genomic_DNA"/>
</dbReference>
<name>A0AAV5QQW2_9ASCO</name>
<dbReference type="GeneID" id="90075305"/>